<dbReference type="RefSeq" id="WP_209551417.1">
    <property type="nucleotide sequence ID" value="NZ_QFAY01000013.1"/>
</dbReference>
<feature type="domain" description="DUF695" evidence="1">
    <location>
        <begin position="33"/>
        <end position="165"/>
    </location>
</feature>
<feature type="domain" description="Regulator of ribonuclease activity B" evidence="2">
    <location>
        <begin position="176"/>
        <end position="273"/>
    </location>
</feature>
<dbReference type="Gene3D" id="3.30.70.970">
    <property type="entry name" value="RraB-like"/>
    <property type="match status" value="1"/>
</dbReference>
<evidence type="ECO:0000313" key="4">
    <source>
        <dbReference type="Proteomes" id="UP001519349"/>
    </source>
</evidence>
<dbReference type="SUPFAM" id="SSF89946">
    <property type="entry name" value="Hypothetical protein VC0424"/>
    <property type="match status" value="1"/>
</dbReference>
<dbReference type="Proteomes" id="UP001519349">
    <property type="component" value="Unassembled WGS sequence"/>
</dbReference>
<dbReference type="InterPro" id="IPR009671">
    <property type="entry name" value="RraB_dom"/>
</dbReference>
<evidence type="ECO:0000259" key="1">
    <source>
        <dbReference type="Pfam" id="PF05117"/>
    </source>
</evidence>
<dbReference type="InterPro" id="IPR016097">
    <property type="entry name" value="DUF695"/>
</dbReference>
<name>A0ABS5AX76_9STRE</name>
<dbReference type="InterPro" id="IPR036701">
    <property type="entry name" value="RraB-like_sf"/>
</dbReference>
<protein>
    <submittedName>
        <fullName evidence="3">DUF695 domain-containing protein</fullName>
    </submittedName>
</protein>
<keyword evidence="4" id="KW-1185">Reference proteome</keyword>
<evidence type="ECO:0000259" key="2">
    <source>
        <dbReference type="Pfam" id="PF06877"/>
    </source>
</evidence>
<proteinExistence type="predicted"/>
<gene>
    <name evidence="3" type="ORF">DHL47_07590</name>
</gene>
<dbReference type="EMBL" id="QFAY01000013">
    <property type="protein sequence ID" value="MBP2621178.1"/>
    <property type="molecule type" value="Genomic_DNA"/>
</dbReference>
<dbReference type="Pfam" id="PF06877">
    <property type="entry name" value="RraB"/>
    <property type="match status" value="1"/>
</dbReference>
<comment type="caution">
    <text evidence="3">The sequence shown here is derived from an EMBL/GenBank/DDBJ whole genome shotgun (WGS) entry which is preliminary data.</text>
</comment>
<organism evidence="3 4">
    <name type="scientific">Streptococcus panodentis</name>
    <dbReference type="NCBI Taxonomy" id="1581472"/>
    <lineage>
        <taxon>Bacteria</taxon>
        <taxon>Bacillati</taxon>
        <taxon>Bacillota</taxon>
        <taxon>Bacilli</taxon>
        <taxon>Lactobacillales</taxon>
        <taxon>Streptococcaceae</taxon>
        <taxon>Streptococcus</taxon>
    </lineage>
</organism>
<reference evidence="3 4" key="1">
    <citation type="submission" date="2018-05" db="EMBL/GenBank/DDBJ databases">
        <title>Draft genome sequence of Streptococcus panodentis CCUG 70867T.</title>
        <authorList>
            <person name="Salva-Serra F."/>
            <person name="Mendez V."/>
            <person name="Jaen-Luchoro D."/>
            <person name="Gonzales-Siles L."/>
            <person name="Karlsson R."/>
            <person name="Engstrom-Jakobsson H."/>
            <person name="Busquets A."/>
            <person name="Gomila M."/>
            <person name="Pineiro-Iglesias B."/>
            <person name="Bennasar-Figueras A."/>
            <person name="Seeger M."/>
            <person name="Moore E."/>
        </authorList>
    </citation>
    <scope>NUCLEOTIDE SEQUENCE [LARGE SCALE GENOMIC DNA]</scope>
    <source>
        <strain evidence="3 4">CCUG 70867</strain>
    </source>
</reference>
<accession>A0ABS5AX76</accession>
<sequence>MSFFKNLFGKQDESEAEEAVPEAVPADDGFPSEWGSFSTFIDDKLASIRLNLALAEEAPYAIYPYAMRLKIALLQYDAETGFPSSAEFDSLNAIEDQLAEELAKVGGVHVGVVTTDGNIEFYFYLQDKRSHLEPIARVMTAFPSHRYDSATLADEDWTQYFDFLYPNDYEYQTILNQRVWYELERAGDDHSQERELDHWIYFASEEDRAAFAQEAEGLGYRLAGMEKTDDSAKPYQLHLTRMDNTEIFDLNQNIWKLIKFVKKFDGDYGGWGCDVV</sequence>
<evidence type="ECO:0000313" key="3">
    <source>
        <dbReference type="EMBL" id="MBP2621178.1"/>
    </source>
</evidence>
<dbReference type="Pfam" id="PF05117">
    <property type="entry name" value="DUF695"/>
    <property type="match status" value="1"/>
</dbReference>